<dbReference type="EMBL" id="GBXM01080546">
    <property type="protein sequence ID" value="JAH28031.1"/>
    <property type="molecule type" value="Transcribed_RNA"/>
</dbReference>
<sequence length="35" mass="3950">MIRVEFHCKSCIHGLFPDSSAKNTFTDHSSSHTTK</sequence>
<evidence type="ECO:0000313" key="1">
    <source>
        <dbReference type="EMBL" id="JAH28031.1"/>
    </source>
</evidence>
<reference evidence="1" key="2">
    <citation type="journal article" date="2015" name="Fish Shellfish Immunol.">
        <title>Early steps in the European eel (Anguilla anguilla)-Vibrio vulnificus interaction in the gills: Role of the RtxA13 toxin.</title>
        <authorList>
            <person name="Callol A."/>
            <person name="Pajuelo D."/>
            <person name="Ebbesson L."/>
            <person name="Teles M."/>
            <person name="MacKenzie S."/>
            <person name="Amaro C."/>
        </authorList>
    </citation>
    <scope>NUCLEOTIDE SEQUENCE</scope>
</reference>
<protein>
    <submittedName>
        <fullName evidence="1">Uncharacterized protein</fullName>
    </submittedName>
</protein>
<name>A0A0E9RFW6_ANGAN</name>
<organism evidence="1">
    <name type="scientific">Anguilla anguilla</name>
    <name type="common">European freshwater eel</name>
    <name type="synonym">Muraena anguilla</name>
    <dbReference type="NCBI Taxonomy" id="7936"/>
    <lineage>
        <taxon>Eukaryota</taxon>
        <taxon>Metazoa</taxon>
        <taxon>Chordata</taxon>
        <taxon>Craniata</taxon>
        <taxon>Vertebrata</taxon>
        <taxon>Euteleostomi</taxon>
        <taxon>Actinopterygii</taxon>
        <taxon>Neopterygii</taxon>
        <taxon>Teleostei</taxon>
        <taxon>Anguilliformes</taxon>
        <taxon>Anguillidae</taxon>
        <taxon>Anguilla</taxon>
    </lineage>
</organism>
<dbReference type="AlphaFoldDB" id="A0A0E9RFW6"/>
<accession>A0A0E9RFW6</accession>
<reference evidence="1" key="1">
    <citation type="submission" date="2014-11" db="EMBL/GenBank/DDBJ databases">
        <authorList>
            <person name="Amaro Gonzalez C."/>
        </authorList>
    </citation>
    <scope>NUCLEOTIDE SEQUENCE</scope>
</reference>
<proteinExistence type="predicted"/>